<accession>A0A0H4XAJ1</accession>
<dbReference type="Pfam" id="PF00512">
    <property type="entry name" value="HisKA"/>
    <property type="match status" value="1"/>
</dbReference>
<dbReference type="Gene3D" id="1.10.287.130">
    <property type="match status" value="1"/>
</dbReference>
<dbReference type="Pfam" id="PF01590">
    <property type="entry name" value="GAF"/>
    <property type="match status" value="1"/>
</dbReference>
<dbReference type="CDD" id="cd00082">
    <property type="entry name" value="HisKA"/>
    <property type="match status" value="1"/>
</dbReference>
<gene>
    <name evidence="8" type="ORF">A176_007602</name>
</gene>
<dbReference type="CDD" id="cd16922">
    <property type="entry name" value="HATPase_EvgS-ArcB-TorS-like"/>
    <property type="match status" value="1"/>
</dbReference>
<evidence type="ECO:0000256" key="1">
    <source>
        <dbReference type="ARBA" id="ARBA00000085"/>
    </source>
</evidence>
<dbReference type="PANTHER" id="PTHR43711:SF1">
    <property type="entry name" value="HISTIDINE KINASE 1"/>
    <property type="match status" value="1"/>
</dbReference>
<dbReference type="KEGG" id="mym:A176_007602"/>
<dbReference type="SMART" id="SM00065">
    <property type="entry name" value="GAF"/>
    <property type="match status" value="1"/>
</dbReference>
<evidence type="ECO:0000256" key="6">
    <source>
        <dbReference type="ARBA" id="ARBA00023012"/>
    </source>
</evidence>
<organism evidence="8 9">
    <name type="scientific">Pseudomyxococcus hansupus</name>
    <dbReference type="NCBI Taxonomy" id="1297742"/>
    <lineage>
        <taxon>Bacteria</taxon>
        <taxon>Pseudomonadati</taxon>
        <taxon>Myxococcota</taxon>
        <taxon>Myxococcia</taxon>
        <taxon>Myxococcales</taxon>
        <taxon>Cystobacterineae</taxon>
        <taxon>Myxococcaceae</taxon>
        <taxon>Pseudomyxococcus</taxon>
    </lineage>
</organism>
<keyword evidence="9" id="KW-1185">Reference proteome</keyword>
<dbReference type="InterPro" id="IPR003594">
    <property type="entry name" value="HATPase_dom"/>
</dbReference>
<dbReference type="InterPro" id="IPR036890">
    <property type="entry name" value="HATPase_C_sf"/>
</dbReference>
<dbReference type="SUPFAM" id="SSF47384">
    <property type="entry name" value="Homodimeric domain of signal transducing histidine kinase"/>
    <property type="match status" value="1"/>
</dbReference>
<dbReference type="STRING" id="1297742.A176_007602"/>
<dbReference type="eggNOG" id="COG2205">
    <property type="taxonomic scope" value="Bacteria"/>
</dbReference>
<dbReference type="EMBL" id="CP012109">
    <property type="protein sequence ID" value="AKQ70690.1"/>
    <property type="molecule type" value="Genomic_DNA"/>
</dbReference>
<name>A0A0H4XAJ1_9BACT</name>
<dbReference type="Gene3D" id="3.30.450.40">
    <property type="match status" value="1"/>
</dbReference>
<dbReference type="SUPFAM" id="SSF55781">
    <property type="entry name" value="GAF domain-like"/>
    <property type="match status" value="1"/>
</dbReference>
<feature type="domain" description="Histidine kinase" evidence="7">
    <location>
        <begin position="287"/>
        <end position="504"/>
    </location>
</feature>
<dbReference type="PATRIC" id="fig|1297742.4.peg.7734"/>
<dbReference type="FunFam" id="3.30.565.10:FF:000006">
    <property type="entry name" value="Sensor histidine kinase WalK"/>
    <property type="match status" value="1"/>
</dbReference>
<evidence type="ECO:0000313" key="9">
    <source>
        <dbReference type="Proteomes" id="UP000009026"/>
    </source>
</evidence>
<protein>
    <recommendedName>
        <fullName evidence="2">histidine kinase</fullName>
        <ecNumber evidence="2">2.7.13.3</ecNumber>
    </recommendedName>
</protein>
<dbReference type="PROSITE" id="PS50109">
    <property type="entry name" value="HIS_KIN"/>
    <property type="match status" value="1"/>
</dbReference>
<reference evidence="8 9" key="1">
    <citation type="journal article" date="2016" name="PLoS ONE">
        <title>Complete Genome Sequence and Comparative Genomics of a Novel Myxobacterium Myxococcus hansupus.</title>
        <authorList>
            <person name="Sharma G."/>
            <person name="Narwani T."/>
            <person name="Subramanian S."/>
        </authorList>
    </citation>
    <scope>NUCLEOTIDE SEQUENCE [LARGE SCALE GENOMIC DNA]</scope>
    <source>
        <strain evidence="9">mixupus</strain>
    </source>
</reference>
<evidence type="ECO:0000256" key="2">
    <source>
        <dbReference type="ARBA" id="ARBA00012438"/>
    </source>
</evidence>
<evidence type="ECO:0000313" key="8">
    <source>
        <dbReference type="EMBL" id="AKQ70690.1"/>
    </source>
</evidence>
<dbReference type="InterPro" id="IPR036097">
    <property type="entry name" value="HisK_dim/P_sf"/>
</dbReference>
<proteinExistence type="predicted"/>
<dbReference type="PRINTS" id="PR00344">
    <property type="entry name" value="BCTRLSENSOR"/>
</dbReference>
<dbReference type="GO" id="GO:0000155">
    <property type="term" value="F:phosphorelay sensor kinase activity"/>
    <property type="evidence" value="ECO:0007669"/>
    <property type="project" value="InterPro"/>
</dbReference>
<dbReference type="SUPFAM" id="SSF55874">
    <property type="entry name" value="ATPase domain of HSP90 chaperone/DNA topoisomerase II/histidine kinase"/>
    <property type="match status" value="1"/>
</dbReference>
<dbReference type="SMART" id="SM00388">
    <property type="entry name" value="HisKA"/>
    <property type="match status" value="1"/>
</dbReference>
<dbReference type="AlphaFoldDB" id="A0A0H4XAJ1"/>
<dbReference type="Gene3D" id="3.30.565.10">
    <property type="entry name" value="Histidine kinase-like ATPase, C-terminal domain"/>
    <property type="match status" value="1"/>
</dbReference>
<dbReference type="InterPro" id="IPR005467">
    <property type="entry name" value="His_kinase_dom"/>
</dbReference>
<sequence>MGRHWGELGFAPEELARLETARARVMATGHACDLEAPWDTETGPRRHALVLQSLPAEDDGPGCVLVTARPLTDAEAVFSRAMELELAARAEVEQAERRRSFLYQAMTTLFTHPPDPQGMYTLLAHLAVPDLADWCLVDALEQGPWVTRVAAACLDPTQQERAGALPTRIELREDAPVGLLRVLRTGEPELVPAVTDSLLRAAAAEPAHPALLRLLQARSYMIVPLRARGHTLGAVTFVSSGSGRRYGPDDLALAEDLCLRASLAIDNARLVGESRRAARAREDLLAVVSHDLKNPLGVVQLGAALLLRGAGAKPGGESVAKQATRIQDATERMSRLISDLLDWGRLEAGGLPLEWGEHSLMALLTEALDAIRPLAEAKGLHLSVDLPSVDVRVRCDRVRVLQVLGNLLGNAVKFTAVGGHLALSARARGGEVSIHVRDTGSGIAPDALPHIFDRYWQARDAASRGTGLGLAIAKGLVEAHGGGIRAESTLGVGSIFTFTLPSASVTPLAHPPLARGATDA</sequence>
<dbReference type="PANTHER" id="PTHR43711">
    <property type="entry name" value="TWO-COMPONENT HISTIDINE KINASE"/>
    <property type="match status" value="1"/>
</dbReference>
<evidence type="ECO:0000259" key="7">
    <source>
        <dbReference type="PROSITE" id="PS50109"/>
    </source>
</evidence>
<dbReference type="InterPro" id="IPR003018">
    <property type="entry name" value="GAF"/>
</dbReference>
<dbReference type="InterPro" id="IPR004358">
    <property type="entry name" value="Sig_transdc_His_kin-like_C"/>
</dbReference>
<dbReference type="Pfam" id="PF02518">
    <property type="entry name" value="HATPase_c"/>
    <property type="match status" value="1"/>
</dbReference>
<dbReference type="InterPro" id="IPR003661">
    <property type="entry name" value="HisK_dim/P_dom"/>
</dbReference>
<evidence type="ECO:0000256" key="3">
    <source>
        <dbReference type="ARBA" id="ARBA00022553"/>
    </source>
</evidence>
<evidence type="ECO:0000256" key="5">
    <source>
        <dbReference type="ARBA" id="ARBA00022777"/>
    </source>
</evidence>
<comment type="catalytic activity">
    <reaction evidence="1">
        <text>ATP + protein L-histidine = ADP + protein N-phospho-L-histidine.</text>
        <dbReference type="EC" id="2.7.13.3"/>
    </reaction>
</comment>
<dbReference type="InterPro" id="IPR029016">
    <property type="entry name" value="GAF-like_dom_sf"/>
</dbReference>
<evidence type="ECO:0000256" key="4">
    <source>
        <dbReference type="ARBA" id="ARBA00022679"/>
    </source>
</evidence>
<dbReference type="EC" id="2.7.13.3" evidence="2"/>
<keyword evidence="4" id="KW-0808">Transferase</keyword>
<dbReference type="InterPro" id="IPR050736">
    <property type="entry name" value="Sensor_HK_Regulatory"/>
</dbReference>
<dbReference type="Proteomes" id="UP000009026">
    <property type="component" value="Chromosome"/>
</dbReference>
<keyword evidence="3" id="KW-0597">Phosphoprotein</keyword>
<dbReference type="SMART" id="SM00387">
    <property type="entry name" value="HATPase_c"/>
    <property type="match status" value="1"/>
</dbReference>
<keyword evidence="5 8" id="KW-0418">Kinase</keyword>
<keyword evidence="6" id="KW-0902">Two-component regulatory system</keyword>